<evidence type="ECO:0000256" key="7">
    <source>
        <dbReference type="ARBA" id="ARBA00023303"/>
    </source>
</evidence>
<evidence type="ECO:0000256" key="5">
    <source>
        <dbReference type="ARBA" id="ARBA00023065"/>
    </source>
</evidence>
<feature type="compositionally biased region" description="Basic and acidic residues" evidence="8">
    <location>
        <begin position="798"/>
        <end position="810"/>
    </location>
</feature>
<keyword evidence="4 9" id="KW-1133">Transmembrane helix</keyword>
<evidence type="ECO:0000313" key="12">
    <source>
        <dbReference type="EMBL" id="CAF3826046.1"/>
    </source>
</evidence>
<evidence type="ECO:0000256" key="8">
    <source>
        <dbReference type="SAM" id="MobiDB-lite"/>
    </source>
</evidence>
<proteinExistence type="predicted"/>
<dbReference type="EMBL" id="CAJOBH010000932">
    <property type="protein sequence ID" value="CAF3826046.1"/>
    <property type="molecule type" value="Genomic_DNA"/>
</dbReference>
<dbReference type="Proteomes" id="UP000681967">
    <property type="component" value="Unassembled WGS sequence"/>
</dbReference>
<dbReference type="Pfam" id="PF25508">
    <property type="entry name" value="TRPM2"/>
    <property type="match status" value="1"/>
</dbReference>
<dbReference type="PANTHER" id="PTHR13800">
    <property type="entry name" value="TRANSIENT RECEPTOR POTENTIAL CATION CHANNEL, SUBFAMILY M, MEMBER 6"/>
    <property type="match status" value="1"/>
</dbReference>
<keyword evidence="2" id="KW-0813">Transport</keyword>
<feature type="transmembrane region" description="Helical" evidence="9">
    <location>
        <begin position="881"/>
        <end position="908"/>
    </location>
</feature>
<feature type="transmembrane region" description="Helical" evidence="9">
    <location>
        <begin position="768"/>
        <end position="787"/>
    </location>
</feature>
<evidence type="ECO:0000256" key="9">
    <source>
        <dbReference type="SAM" id="Phobius"/>
    </source>
</evidence>
<dbReference type="GO" id="GO:0030001">
    <property type="term" value="P:metal ion transport"/>
    <property type="evidence" value="ECO:0007669"/>
    <property type="project" value="TreeGrafter"/>
</dbReference>
<feature type="transmembrane region" description="Helical" evidence="9">
    <location>
        <begin position="920"/>
        <end position="943"/>
    </location>
</feature>
<keyword evidence="5" id="KW-0406">Ion transport</keyword>
<sequence>MAENKNEDKWAKAVEELFCDGKLKSHQCKVYNKDRQSNNTDEKCGCQRLVRHHSFDGDELKVKPTNEDWTVEEHTEPLKALIYRSTTPAKFLRCSCENKKDIETLYKLMGSVCGKPKLIISVYGGHKYFTMDEAIEKEFMDSMAEAAITSGTWIITSGLNNGAAKLIGEGVDRLRALVNKKPSMTLLGMAWWGNIAEKARAMVLELQNEESRRENIPFRFDDKDTHSLETNHTHFLLLDDGKYRSEQEEFRKIINYPKEMQRSDFVTYACSLEQCYGVTILIEGGTNPCLAILNDIQCKRPVVFVQGSGKMADIIASLMDLTERNEYSPVRNPNRKEIEHNLKRFPMRTRTENEKEQRIKQIKQIMDRDKPSLTQNHEKKKSEDNNQLTQKQDLLELAIKWNCFDQASNLLEELQYMNEPELVVKLFKQALDDDRPRFIDFFLRVNYDPRLTFYKKEAHRKPFIQNSSNYSQHDKMTATKWQAWIKYKYQVEMNKLGHDLIFQLYKDTFQSKYQNSASENESEYFPPKSNDHLDILYSKWTGNLMSTFFRKRSVADRMQLKFHTAVKYFLQYMCCWRVACCRSCSNRAKVTQEQFIEKIVVENPLSHINPDIEEKVNNGTLAEENTQTMLRDLLIWAAFTGHIDIAKILILHIRSRICAALLCVVILKYRARIANTSDTQHLYKQQAVDFEIYATDCINACNSKSENNACELMIRQIPLFGSTTCMQVPIACHCSRFINTDCFSQVLNRIWFNKLAPINLSAFSGVKMIASLMTFGLFAPLLITYSLSQDTDEIDDRNEDHGVSHSENGMHSDSSAPPVSNEIVHSYMMLFQFDSPNNTYSAFHWTKIYIIITISTMLAEDMRRVVFYRLTFMCESESPSWMSWFFTLLLHSTPYILFYVGIVLWYWYGNVPNYLTTARIILAIDLEIWFLISLKFISAVKFLGPKIFMVKNMVSICSTL</sequence>
<dbReference type="InterPro" id="IPR050927">
    <property type="entry name" value="TRPM"/>
</dbReference>
<dbReference type="AlphaFoldDB" id="A0A8S2JXQ8"/>
<evidence type="ECO:0000313" key="13">
    <source>
        <dbReference type="Proteomes" id="UP000681967"/>
    </source>
</evidence>
<dbReference type="InterPro" id="IPR057366">
    <property type="entry name" value="TRPM-like"/>
</dbReference>
<dbReference type="Pfam" id="PF18139">
    <property type="entry name" value="LSDAT_euk"/>
    <property type="match status" value="1"/>
</dbReference>
<keyword evidence="6 9" id="KW-0472">Membrane</keyword>
<organism evidence="12 13">
    <name type="scientific">Rotaria magnacalcarata</name>
    <dbReference type="NCBI Taxonomy" id="392030"/>
    <lineage>
        <taxon>Eukaryota</taxon>
        <taxon>Metazoa</taxon>
        <taxon>Spiralia</taxon>
        <taxon>Gnathifera</taxon>
        <taxon>Rotifera</taxon>
        <taxon>Eurotatoria</taxon>
        <taxon>Bdelloidea</taxon>
        <taxon>Philodinida</taxon>
        <taxon>Philodinidae</taxon>
        <taxon>Rotaria</taxon>
    </lineage>
</organism>
<keyword evidence="3 9" id="KW-0812">Transmembrane</keyword>
<comment type="subcellular location">
    <subcellularLocation>
        <location evidence="1">Membrane</location>
        <topology evidence="1">Multi-pass membrane protein</topology>
    </subcellularLocation>
</comment>
<name>A0A8S2JXQ8_9BILA</name>
<protein>
    <submittedName>
        <fullName evidence="12">Uncharacterized protein</fullName>
    </submittedName>
</protein>
<feature type="domain" description="TRPM-like" evidence="11">
    <location>
        <begin position="615"/>
        <end position="738"/>
    </location>
</feature>
<reference evidence="12" key="1">
    <citation type="submission" date="2021-02" db="EMBL/GenBank/DDBJ databases">
        <authorList>
            <person name="Nowell W R."/>
        </authorList>
    </citation>
    <scope>NUCLEOTIDE SEQUENCE</scope>
</reference>
<keyword evidence="7" id="KW-0407">Ion channel</keyword>
<evidence type="ECO:0000259" key="10">
    <source>
        <dbReference type="Pfam" id="PF18139"/>
    </source>
</evidence>
<feature type="region of interest" description="Disordered" evidence="8">
    <location>
        <begin position="350"/>
        <end position="387"/>
    </location>
</feature>
<gene>
    <name evidence="12" type="ORF">BYL167_LOCUS4411</name>
</gene>
<evidence type="ECO:0000256" key="2">
    <source>
        <dbReference type="ARBA" id="ARBA00022448"/>
    </source>
</evidence>
<evidence type="ECO:0000256" key="1">
    <source>
        <dbReference type="ARBA" id="ARBA00004141"/>
    </source>
</evidence>
<dbReference type="GO" id="GO:0005886">
    <property type="term" value="C:plasma membrane"/>
    <property type="evidence" value="ECO:0007669"/>
    <property type="project" value="TreeGrafter"/>
</dbReference>
<evidence type="ECO:0000256" key="3">
    <source>
        <dbReference type="ARBA" id="ARBA00022692"/>
    </source>
</evidence>
<accession>A0A8S2JXQ8</accession>
<evidence type="ECO:0000256" key="6">
    <source>
        <dbReference type="ARBA" id="ARBA00023136"/>
    </source>
</evidence>
<dbReference type="PANTHER" id="PTHR13800:SF12">
    <property type="entry name" value="TRANSIENT RECEPTOR POTENTIAL CATION CHANNEL SUBFAMILY M MEMBER-LIKE 2"/>
    <property type="match status" value="1"/>
</dbReference>
<feature type="region of interest" description="Disordered" evidence="8">
    <location>
        <begin position="796"/>
        <end position="817"/>
    </location>
</feature>
<feature type="domain" description="TRPM SLOG" evidence="10">
    <location>
        <begin position="89"/>
        <end position="344"/>
    </location>
</feature>
<dbReference type="InterPro" id="IPR041491">
    <property type="entry name" value="TRPM_SLOG"/>
</dbReference>
<feature type="compositionally biased region" description="Basic and acidic residues" evidence="8">
    <location>
        <begin position="350"/>
        <end position="384"/>
    </location>
</feature>
<dbReference type="GO" id="GO:0005261">
    <property type="term" value="F:monoatomic cation channel activity"/>
    <property type="evidence" value="ECO:0007669"/>
    <property type="project" value="TreeGrafter"/>
</dbReference>
<comment type="caution">
    <text evidence="12">The sequence shown here is derived from an EMBL/GenBank/DDBJ whole genome shotgun (WGS) entry which is preliminary data.</text>
</comment>
<evidence type="ECO:0000259" key="11">
    <source>
        <dbReference type="Pfam" id="PF25508"/>
    </source>
</evidence>
<evidence type="ECO:0000256" key="4">
    <source>
        <dbReference type="ARBA" id="ARBA00022989"/>
    </source>
</evidence>